<feature type="signal peptide" evidence="2">
    <location>
        <begin position="1"/>
        <end position="28"/>
    </location>
</feature>
<protein>
    <recommendedName>
        <fullName evidence="3">Prolamin-like domain-containing protein</fullName>
    </recommendedName>
</protein>
<dbReference type="AlphaFoldDB" id="A0A6L5BCT4"/>
<evidence type="ECO:0000256" key="2">
    <source>
        <dbReference type="SAM" id="SignalP"/>
    </source>
</evidence>
<organism evidence="4 5">
    <name type="scientific">Apium graveolens</name>
    <name type="common">Celery</name>
    <dbReference type="NCBI Taxonomy" id="4045"/>
    <lineage>
        <taxon>Eukaryota</taxon>
        <taxon>Viridiplantae</taxon>
        <taxon>Streptophyta</taxon>
        <taxon>Embryophyta</taxon>
        <taxon>Tracheophyta</taxon>
        <taxon>Spermatophyta</taxon>
        <taxon>Magnoliopsida</taxon>
        <taxon>eudicotyledons</taxon>
        <taxon>Gunneridae</taxon>
        <taxon>Pentapetalae</taxon>
        <taxon>asterids</taxon>
        <taxon>campanulids</taxon>
        <taxon>Apiales</taxon>
        <taxon>Apiaceae</taxon>
        <taxon>Apioideae</taxon>
        <taxon>apioid superclade</taxon>
        <taxon>Apieae</taxon>
        <taxon>Apium</taxon>
    </lineage>
</organism>
<dbReference type="PANTHER" id="PTHR31181">
    <property type="entry name" value="EGG CELL-SECRETED PROTEIN 1.4"/>
    <property type="match status" value="1"/>
</dbReference>
<evidence type="ECO:0000259" key="3">
    <source>
        <dbReference type="Pfam" id="PF05617"/>
    </source>
</evidence>
<feature type="chain" id="PRO_5026672857" description="Prolamin-like domain-containing protein" evidence="2">
    <location>
        <begin position="29"/>
        <end position="105"/>
    </location>
</feature>
<name>A0A6L5BCT4_APIGR</name>
<comment type="caution">
    <text evidence="4">The sequence shown here is derived from an EMBL/GenBank/DDBJ whole genome shotgun (WGS) entry which is preliminary data.</text>
</comment>
<dbReference type="PANTHER" id="PTHR31181:SF67">
    <property type="entry name" value="PROLAMIN-LIKE PROTEIN (DUF1278)"/>
    <property type="match status" value="1"/>
</dbReference>
<reference evidence="4" key="1">
    <citation type="submission" date="2020-01" db="EMBL/GenBank/DDBJ databases">
        <title>The Celery Genome Sequence Reveals Sequential Paleo-tetraploidization, Resistance Gene Elimination, Karyotype Evolution, and Functional Innovation in Apiales.</title>
        <authorList>
            <person name="Song X."/>
        </authorList>
    </citation>
    <scope>NUCLEOTIDE SEQUENCE</scope>
    <source>
        <tissue evidence="4">Leaf</tissue>
    </source>
</reference>
<evidence type="ECO:0000313" key="4">
    <source>
        <dbReference type="EMBL" id="KAF1001854.1"/>
    </source>
</evidence>
<dbReference type="GO" id="GO:0009567">
    <property type="term" value="P:double fertilization forming a zygote and endosperm"/>
    <property type="evidence" value="ECO:0007669"/>
    <property type="project" value="TreeGrafter"/>
</dbReference>
<proteinExistence type="predicted"/>
<keyword evidence="5" id="KW-1185">Reference proteome</keyword>
<sequence length="105" mass="11646">MPTQTTNFHKAVLILVVLTIFAKNLTTATYDLGKNPCIQAVGGVELGCPNEVMEAFWSVQTGVLSKQCCAEYLKVDENCWSKAFPYNPFFPPLLKAYCQGKKAHN</sequence>
<dbReference type="EMBL" id="WRXP01002276">
    <property type="protein sequence ID" value="KAF1001854.1"/>
    <property type="molecule type" value="Genomic_DNA"/>
</dbReference>
<dbReference type="GO" id="GO:0031982">
    <property type="term" value="C:vesicle"/>
    <property type="evidence" value="ECO:0007669"/>
    <property type="project" value="TreeGrafter"/>
</dbReference>
<dbReference type="GO" id="GO:0080155">
    <property type="term" value="P:regulation of double fertilization forming a zygote and endosperm"/>
    <property type="evidence" value="ECO:0007669"/>
    <property type="project" value="TreeGrafter"/>
</dbReference>
<accession>A0A6L5BCT4</accession>
<keyword evidence="1 2" id="KW-0732">Signal</keyword>
<dbReference type="Pfam" id="PF05617">
    <property type="entry name" value="Prolamin_like"/>
    <property type="match status" value="1"/>
</dbReference>
<gene>
    <name evidence="4" type="ORF">AG4045_000131</name>
</gene>
<dbReference type="InterPro" id="IPR008502">
    <property type="entry name" value="Prolamin-like"/>
</dbReference>
<evidence type="ECO:0000256" key="1">
    <source>
        <dbReference type="ARBA" id="ARBA00022729"/>
    </source>
</evidence>
<evidence type="ECO:0000313" key="5">
    <source>
        <dbReference type="Proteomes" id="UP000593563"/>
    </source>
</evidence>
<dbReference type="GO" id="GO:0005576">
    <property type="term" value="C:extracellular region"/>
    <property type="evidence" value="ECO:0007669"/>
    <property type="project" value="TreeGrafter"/>
</dbReference>
<feature type="domain" description="Prolamin-like" evidence="3">
    <location>
        <begin position="37"/>
        <end position="98"/>
    </location>
</feature>
<dbReference type="Proteomes" id="UP000593563">
    <property type="component" value="Unassembled WGS sequence"/>
</dbReference>
<dbReference type="GO" id="GO:2000008">
    <property type="term" value="P:regulation of protein localization to cell surface"/>
    <property type="evidence" value="ECO:0007669"/>
    <property type="project" value="TreeGrafter"/>
</dbReference>